<dbReference type="Proteomes" id="UP001589587">
    <property type="component" value="Unassembled WGS sequence"/>
</dbReference>
<evidence type="ECO:0000313" key="2">
    <source>
        <dbReference type="Proteomes" id="UP001589587"/>
    </source>
</evidence>
<reference evidence="1 2" key="1">
    <citation type="submission" date="2024-09" db="EMBL/GenBank/DDBJ databases">
        <authorList>
            <person name="Sun Q."/>
            <person name="Mori K."/>
        </authorList>
    </citation>
    <scope>NUCLEOTIDE SEQUENCE [LARGE SCALE GENOMIC DNA]</scope>
    <source>
        <strain evidence="1 2">JCM 11411</strain>
    </source>
</reference>
<dbReference type="EMBL" id="JBHMAS010000046">
    <property type="protein sequence ID" value="MFB9781410.1"/>
    <property type="molecule type" value="Genomic_DNA"/>
</dbReference>
<proteinExistence type="predicted"/>
<accession>A0ABV5XG07</accession>
<organism evidence="1 2">
    <name type="scientific">Rhodococcus baikonurensis</name>
    <dbReference type="NCBI Taxonomy" id="172041"/>
    <lineage>
        <taxon>Bacteria</taxon>
        <taxon>Bacillati</taxon>
        <taxon>Actinomycetota</taxon>
        <taxon>Actinomycetes</taxon>
        <taxon>Mycobacteriales</taxon>
        <taxon>Nocardiaceae</taxon>
        <taxon>Rhodococcus</taxon>
        <taxon>Rhodococcus erythropolis group</taxon>
    </lineage>
</organism>
<sequence>MHQTRPLTDPADPSAQWSYLDVWAGTDDLTVADPYFPRPDLHATATGICTFRSEPLYWLPAPARTVTLTAEWPQIGLPASLTTLDLAAVATVVDAPPTLIPRTPISLRHAARRRAARDTGRSAGPPVDAPRRVVPVAVLCAYSSDVLDSGGESLDLLVQQVAEDPGLRDIGVEVVLGRCHPVLSARCVRKPGGCGRAEPGGCGRAEPGGCGRGT</sequence>
<name>A0ABV5XG07_9NOCA</name>
<keyword evidence="2" id="KW-1185">Reference proteome</keyword>
<gene>
    <name evidence="1" type="ORF">ACFFQ6_17100</name>
</gene>
<dbReference type="GeneID" id="93806833"/>
<protein>
    <submittedName>
        <fullName evidence="1">Uncharacterized protein</fullName>
    </submittedName>
</protein>
<evidence type="ECO:0000313" key="1">
    <source>
        <dbReference type="EMBL" id="MFB9781410.1"/>
    </source>
</evidence>
<dbReference type="RefSeq" id="WP_306300990.1">
    <property type="nucleotide sequence ID" value="NZ_JBEUOO010000071.1"/>
</dbReference>
<comment type="caution">
    <text evidence="1">The sequence shown here is derived from an EMBL/GenBank/DDBJ whole genome shotgun (WGS) entry which is preliminary data.</text>
</comment>